<sequence length="160" mass="17440">MGDLYEGGNEPLGSLKAILGGKGNKMASGPSNRLHSVNGIKMLVSSIVFCARCFSLYPVLQILDRVWSGLKHSRFEGDRMVCCFSCSHNCWCDVSANSREKAESHALAGLKVIEISPATSKLGKYCDVKKDFKIPNQCRSSAPPSYTVPERRSAPPPLHP</sequence>
<comment type="caution">
    <text evidence="2">The sequence shown here is derived from an EMBL/GenBank/DDBJ whole genome shotgun (WGS) entry which is preliminary data.</text>
</comment>
<feature type="region of interest" description="Disordered" evidence="1">
    <location>
        <begin position="139"/>
        <end position="160"/>
    </location>
</feature>
<dbReference type="EMBL" id="JAJSOF020000040">
    <property type="protein sequence ID" value="KAJ4426457.1"/>
    <property type="molecule type" value="Genomic_DNA"/>
</dbReference>
<reference evidence="2 3" key="1">
    <citation type="journal article" date="2022" name="Allergy">
        <title>Genome assembly and annotation of Periplaneta americana reveal a comprehensive cockroach allergen profile.</title>
        <authorList>
            <person name="Wang L."/>
            <person name="Xiong Q."/>
            <person name="Saelim N."/>
            <person name="Wang L."/>
            <person name="Nong W."/>
            <person name="Wan A.T."/>
            <person name="Shi M."/>
            <person name="Liu X."/>
            <person name="Cao Q."/>
            <person name="Hui J.H.L."/>
            <person name="Sookrung N."/>
            <person name="Leung T.F."/>
            <person name="Tungtrongchitr A."/>
            <person name="Tsui S.K.W."/>
        </authorList>
    </citation>
    <scope>NUCLEOTIDE SEQUENCE [LARGE SCALE GENOMIC DNA]</scope>
    <source>
        <strain evidence="2">PWHHKU_190912</strain>
    </source>
</reference>
<evidence type="ECO:0000313" key="2">
    <source>
        <dbReference type="EMBL" id="KAJ4426457.1"/>
    </source>
</evidence>
<evidence type="ECO:0000313" key="3">
    <source>
        <dbReference type="Proteomes" id="UP001148838"/>
    </source>
</evidence>
<gene>
    <name evidence="2" type="ORF">ANN_27271</name>
</gene>
<proteinExistence type="predicted"/>
<name>A0ABQ8RXT4_PERAM</name>
<dbReference type="Proteomes" id="UP001148838">
    <property type="component" value="Unassembled WGS sequence"/>
</dbReference>
<accession>A0ABQ8RXT4</accession>
<keyword evidence="3" id="KW-1185">Reference proteome</keyword>
<evidence type="ECO:0000256" key="1">
    <source>
        <dbReference type="SAM" id="MobiDB-lite"/>
    </source>
</evidence>
<protein>
    <submittedName>
        <fullName evidence="2">Uncharacterized protein</fullName>
    </submittedName>
</protein>
<organism evidence="2 3">
    <name type="scientific">Periplaneta americana</name>
    <name type="common">American cockroach</name>
    <name type="synonym">Blatta americana</name>
    <dbReference type="NCBI Taxonomy" id="6978"/>
    <lineage>
        <taxon>Eukaryota</taxon>
        <taxon>Metazoa</taxon>
        <taxon>Ecdysozoa</taxon>
        <taxon>Arthropoda</taxon>
        <taxon>Hexapoda</taxon>
        <taxon>Insecta</taxon>
        <taxon>Pterygota</taxon>
        <taxon>Neoptera</taxon>
        <taxon>Polyneoptera</taxon>
        <taxon>Dictyoptera</taxon>
        <taxon>Blattodea</taxon>
        <taxon>Blattoidea</taxon>
        <taxon>Blattidae</taxon>
        <taxon>Blattinae</taxon>
        <taxon>Periplaneta</taxon>
    </lineage>
</organism>